<keyword evidence="1" id="KW-0472">Membrane</keyword>
<reference evidence="3 4" key="1">
    <citation type="journal article" date="2010" name="Nature">
        <title>The Ectocarpus genome and the independent evolution of multicellularity in brown algae.</title>
        <authorList>
            <person name="Cock J.M."/>
            <person name="Sterck L."/>
            <person name="Rouze P."/>
            <person name="Scornet D."/>
            <person name="Allen A.E."/>
            <person name="Amoutzias G."/>
            <person name="Anthouard V."/>
            <person name="Artiguenave F."/>
            <person name="Aury J.M."/>
            <person name="Badger J.H."/>
            <person name="Beszteri B."/>
            <person name="Billiau K."/>
            <person name="Bonnet E."/>
            <person name="Bothwell J.H."/>
            <person name="Bowler C."/>
            <person name="Boyen C."/>
            <person name="Brownlee C."/>
            <person name="Carrano C.J."/>
            <person name="Charrier B."/>
            <person name="Cho G.Y."/>
            <person name="Coelho S.M."/>
            <person name="Collen J."/>
            <person name="Corre E."/>
            <person name="Da Silva C."/>
            <person name="Delage L."/>
            <person name="Delaroque N."/>
            <person name="Dittami S.M."/>
            <person name="Doulbeau S."/>
            <person name="Elias M."/>
            <person name="Farnham G."/>
            <person name="Gachon C.M."/>
            <person name="Gschloessl B."/>
            <person name="Heesch S."/>
            <person name="Jabbari K."/>
            <person name="Jubin C."/>
            <person name="Kawai H."/>
            <person name="Kimura K."/>
            <person name="Kloareg B."/>
            <person name="Kupper F.C."/>
            <person name="Lang D."/>
            <person name="Le Bail A."/>
            <person name="Leblanc C."/>
            <person name="Lerouge P."/>
            <person name="Lohr M."/>
            <person name="Lopez P.J."/>
            <person name="Martens C."/>
            <person name="Maumus F."/>
            <person name="Michel G."/>
            <person name="Miranda-Saavedra D."/>
            <person name="Morales J."/>
            <person name="Moreau H."/>
            <person name="Motomura T."/>
            <person name="Nagasato C."/>
            <person name="Napoli C.A."/>
            <person name="Nelson D.R."/>
            <person name="Nyvall-Collen P."/>
            <person name="Peters A.F."/>
            <person name="Pommier C."/>
            <person name="Potin P."/>
            <person name="Poulain J."/>
            <person name="Quesneville H."/>
            <person name="Read B."/>
            <person name="Rensing S.A."/>
            <person name="Ritter A."/>
            <person name="Rousvoal S."/>
            <person name="Samanta M."/>
            <person name="Samson G."/>
            <person name="Schroeder D.C."/>
            <person name="Segurens B."/>
            <person name="Strittmatter M."/>
            <person name="Tonon T."/>
            <person name="Tregear J.W."/>
            <person name="Valentin K."/>
            <person name="von Dassow P."/>
            <person name="Yamagishi T."/>
            <person name="Van de Peer Y."/>
            <person name="Wincker P."/>
        </authorList>
    </citation>
    <scope>NUCLEOTIDE SEQUENCE [LARGE SCALE GENOMIC DNA]</scope>
    <source>
        <strain evidence="4">Ec32 / CCAP1310/4</strain>
    </source>
</reference>
<dbReference type="EMBL" id="FN649736">
    <property type="protein sequence ID" value="CBJ48554.1"/>
    <property type="molecule type" value="Genomic_DNA"/>
</dbReference>
<gene>
    <name evidence="3" type="ORF">Esi_0025_0121</name>
</gene>
<name>D7FTH6_ECTSI</name>
<feature type="chain" id="PRO_5003095404" evidence="2">
    <location>
        <begin position="21"/>
        <end position="291"/>
    </location>
</feature>
<evidence type="ECO:0000256" key="1">
    <source>
        <dbReference type="SAM" id="Phobius"/>
    </source>
</evidence>
<organism evidence="3 4">
    <name type="scientific">Ectocarpus siliculosus</name>
    <name type="common">Brown alga</name>
    <name type="synonym">Conferva siliculosa</name>
    <dbReference type="NCBI Taxonomy" id="2880"/>
    <lineage>
        <taxon>Eukaryota</taxon>
        <taxon>Sar</taxon>
        <taxon>Stramenopiles</taxon>
        <taxon>Ochrophyta</taxon>
        <taxon>PX clade</taxon>
        <taxon>Phaeophyceae</taxon>
        <taxon>Ectocarpales</taxon>
        <taxon>Ectocarpaceae</taxon>
        <taxon>Ectocarpus</taxon>
    </lineage>
</organism>
<keyword evidence="2" id="KW-0732">Signal</keyword>
<protein>
    <submittedName>
        <fullName evidence="3">Uncharacterized protein</fullName>
    </submittedName>
</protein>
<proteinExistence type="predicted"/>
<dbReference type="Proteomes" id="UP000002630">
    <property type="component" value="Linkage Group LG11"/>
</dbReference>
<evidence type="ECO:0000256" key="2">
    <source>
        <dbReference type="SAM" id="SignalP"/>
    </source>
</evidence>
<dbReference type="AlphaFoldDB" id="D7FTH6"/>
<keyword evidence="4" id="KW-1185">Reference proteome</keyword>
<evidence type="ECO:0000313" key="3">
    <source>
        <dbReference type="EMBL" id="CBJ48554.1"/>
    </source>
</evidence>
<keyword evidence="1" id="KW-1133">Transmembrane helix</keyword>
<sequence length="291" mass="30695">MSCKFFASVGLMALVDTAAGNYVEYTTYENGGCVTALSVSVYTGVPTVNGVQTADMCLEYEGTAESTSVASSLTDQQGLLSLMHVCNTTDPGQLTSTWYSTDDCDETAVAYEFREDATCGVSCTDVEPDYGTDDFEEATITFYDTSDCSNATDTEVYAMADLYELYEVADGTSCSASGDFDLYTVIQCSDGSPAAVYYEDATCAGDAVGMTYNPGCAAVPSNGTYPGDYFMAECTEETAAVEDDDTEVEEDGATNSAFSRFGLGSTPAFFVSCGVAAASVAITTNVFFARF</sequence>
<keyword evidence="1" id="KW-0812">Transmembrane</keyword>
<feature type="signal peptide" evidence="2">
    <location>
        <begin position="1"/>
        <end position="20"/>
    </location>
</feature>
<dbReference type="EMBL" id="FN648431">
    <property type="protein sequence ID" value="CBJ48554.1"/>
    <property type="molecule type" value="Genomic_DNA"/>
</dbReference>
<feature type="transmembrane region" description="Helical" evidence="1">
    <location>
        <begin position="268"/>
        <end position="288"/>
    </location>
</feature>
<dbReference type="OrthoDB" id="10297315at2759"/>
<dbReference type="InParanoid" id="D7FTH6"/>
<accession>D7FTH6</accession>
<evidence type="ECO:0000313" key="4">
    <source>
        <dbReference type="Proteomes" id="UP000002630"/>
    </source>
</evidence>